<evidence type="ECO:0000256" key="5">
    <source>
        <dbReference type="SAM" id="MobiDB-lite"/>
    </source>
</evidence>
<dbReference type="InterPro" id="IPR045185">
    <property type="entry name" value="PUB22/23/24-like"/>
</dbReference>
<evidence type="ECO:0000313" key="7">
    <source>
        <dbReference type="EMBL" id="KCW52251.1"/>
    </source>
</evidence>
<dbReference type="AlphaFoldDB" id="A0A059AF14"/>
<dbReference type="EMBL" id="KK198762">
    <property type="protein sequence ID" value="KCW52251.1"/>
    <property type="molecule type" value="Genomic_DNA"/>
</dbReference>
<evidence type="ECO:0000259" key="6">
    <source>
        <dbReference type="PROSITE" id="PS51698"/>
    </source>
</evidence>
<organism evidence="7">
    <name type="scientific">Eucalyptus grandis</name>
    <name type="common">Flooded gum</name>
    <dbReference type="NCBI Taxonomy" id="71139"/>
    <lineage>
        <taxon>Eukaryota</taxon>
        <taxon>Viridiplantae</taxon>
        <taxon>Streptophyta</taxon>
        <taxon>Embryophyta</taxon>
        <taxon>Tracheophyta</taxon>
        <taxon>Spermatophyta</taxon>
        <taxon>Magnoliopsida</taxon>
        <taxon>eudicotyledons</taxon>
        <taxon>Gunneridae</taxon>
        <taxon>Pentapetalae</taxon>
        <taxon>rosids</taxon>
        <taxon>malvids</taxon>
        <taxon>Myrtales</taxon>
        <taxon>Myrtaceae</taxon>
        <taxon>Myrtoideae</taxon>
        <taxon>Eucalypteae</taxon>
        <taxon>Eucalyptus</taxon>
    </lineage>
</organism>
<protein>
    <recommendedName>
        <fullName evidence="4 6">U-box domain-containing protein</fullName>
        <ecNumber evidence="4">2.3.2.27</ecNumber>
    </recommendedName>
    <alternativeName>
        <fullName evidence="4">RING-type E3 ubiquitin transferase PUB</fullName>
    </alternativeName>
</protein>
<proteinExistence type="predicted"/>
<dbReference type="Gene3D" id="3.30.40.10">
    <property type="entry name" value="Zinc/RING finger domain, C3HC4 (zinc finger)"/>
    <property type="match status" value="1"/>
</dbReference>
<comment type="pathway">
    <text evidence="1 4">Protein modification; protein ubiquitination.</text>
</comment>
<dbReference type="SUPFAM" id="SSF57850">
    <property type="entry name" value="RING/U-box"/>
    <property type="match status" value="1"/>
</dbReference>
<dbReference type="PANTHER" id="PTHR22849">
    <property type="entry name" value="WDSAM1 PROTEIN"/>
    <property type="match status" value="1"/>
</dbReference>
<dbReference type="Pfam" id="PF04564">
    <property type="entry name" value="U-box"/>
    <property type="match status" value="1"/>
</dbReference>
<comment type="function">
    <text evidence="4">Functions as an E3 ubiquitin ligase.</text>
</comment>
<dbReference type="SMART" id="SM00504">
    <property type="entry name" value="Ubox"/>
    <property type="match status" value="1"/>
</dbReference>
<feature type="compositionally biased region" description="Polar residues" evidence="5">
    <location>
        <begin position="43"/>
        <end position="80"/>
    </location>
</feature>
<keyword evidence="3 4" id="KW-0833">Ubl conjugation pathway</keyword>
<dbReference type="GO" id="GO:0061630">
    <property type="term" value="F:ubiquitin protein ligase activity"/>
    <property type="evidence" value="ECO:0007669"/>
    <property type="project" value="UniProtKB-UniRule"/>
</dbReference>
<name>A0A059AF14_EUCGR</name>
<dbReference type="Gramene" id="KCW52251">
    <property type="protein sequence ID" value="KCW52251"/>
    <property type="gene ID" value="EUGRSUZ_J01666"/>
</dbReference>
<feature type="region of interest" description="Disordered" evidence="5">
    <location>
        <begin position="42"/>
        <end position="80"/>
    </location>
</feature>
<evidence type="ECO:0000256" key="1">
    <source>
        <dbReference type="ARBA" id="ARBA00004906"/>
    </source>
</evidence>
<dbReference type="InterPro" id="IPR003613">
    <property type="entry name" value="Ubox_domain"/>
</dbReference>
<accession>A0A059AF14</accession>
<dbReference type="InterPro" id="IPR013083">
    <property type="entry name" value="Znf_RING/FYVE/PHD"/>
</dbReference>
<comment type="catalytic activity">
    <reaction evidence="4">
        <text>S-ubiquitinyl-[E2 ubiquitin-conjugating enzyme]-L-cysteine + [acceptor protein]-L-lysine = [E2 ubiquitin-conjugating enzyme]-L-cysteine + N(6)-ubiquitinyl-[acceptor protein]-L-lysine.</text>
        <dbReference type="EC" id="2.3.2.27"/>
    </reaction>
</comment>
<evidence type="ECO:0000256" key="4">
    <source>
        <dbReference type="RuleBase" id="RU369093"/>
    </source>
</evidence>
<dbReference type="PROSITE" id="PS51698">
    <property type="entry name" value="U_BOX"/>
    <property type="match status" value="1"/>
</dbReference>
<keyword evidence="2 4" id="KW-0808">Transferase</keyword>
<feature type="domain" description="U-box" evidence="6">
    <location>
        <begin position="7"/>
        <end position="80"/>
    </location>
</feature>
<gene>
    <name evidence="7" type="ORF">EUGRSUZ_J01666</name>
</gene>
<dbReference type="UniPathway" id="UPA00143"/>
<dbReference type="PANTHER" id="PTHR22849:SF128">
    <property type="entry name" value="U-BOX DOMAIN-CONTAINING PROTEIN"/>
    <property type="match status" value="1"/>
</dbReference>
<dbReference type="GO" id="GO:0016567">
    <property type="term" value="P:protein ubiquitination"/>
    <property type="evidence" value="ECO:0007669"/>
    <property type="project" value="UniProtKB-UniRule"/>
</dbReference>
<evidence type="ECO:0000256" key="2">
    <source>
        <dbReference type="ARBA" id="ARBA00022679"/>
    </source>
</evidence>
<reference evidence="7" key="1">
    <citation type="submission" date="2013-07" db="EMBL/GenBank/DDBJ databases">
        <title>The genome of Eucalyptus grandis.</title>
        <authorList>
            <person name="Schmutz J."/>
            <person name="Hayes R."/>
            <person name="Myburg A."/>
            <person name="Tuskan G."/>
            <person name="Grattapaglia D."/>
            <person name="Rokhsar D.S."/>
        </authorList>
    </citation>
    <scope>NUCLEOTIDE SEQUENCE</scope>
    <source>
        <tissue evidence="7">Leaf extractions</tissue>
    </source>
</reference>
<sequence>MEGRDVEIPRYFLCPISLQIMRAPVSIVTGITYERESTEKWLSKSSSNGATTTCLTSRCRGSSKRSASATRRMASTGSRP</sequence>
<evidence type="ECO:0000256" key="3">
    <source>
        <dbReference type="ARBA" id="ARBA00022786"/>
    </source>
</evidence>
<dbReference type="InParanoid" id="A0A059AF14"/>
<dbReference type="EC" id="2.3.2.27" evidence="4"/>